<evidence type="ECO:0000259" key="6">
    <source>
        <dbReference type="Pfam" id="PF00082"/>
    </source>
</evidence>
<evidence type="ECO:0000313" key="8">
    <source>
        <dbReference type="Proteomes" id="UP000573327"/>
    </source>
</evidence>
<feature type="domain" description="Peptidase S8/S53" evidence="6">
    <location>
        <begin position="150"/>
        <end position="494"/>
    </location>
</feature>
<feature type="active site" description="Charge relay system" evidence="5">
    <location>
        <position position="208"/>
    </location>
</feature>
<dbReference type="GO" id="GO:0004252">
    <property type="term" value="F:serine-type endopeptidase activity"/>
    <property type="evidence" value="ECO:0007669"/>
    <property type="project" value="UniProtKB-UniRule"/>
</dbReference>
<dbReference type="RefSeq" id="WP_184911341.1">
    <property type="nucleotide sequence ID" value="NZ_JACHJR010000001.1"/>
</dbReference>
<dbReference type="AlphaFoldDB" id="A0A7W7S6Z7"/>
<dbReference type="Gene3D" id="3.40.50.200">
    <property type="entry name" value="Peptidase S8/S53 domain"/>
    <property type="match status" value="1"/>
</dbReference>
<dbReference type="InterPro" id="IPR050131">
    <property type="entry name" value="Peptidase_S8_subtilisin-like"/>
</dbReference>
<feature type="active site" description="Charge relay system" evidence="5">
    <location>
        <position position="451"/>
    </location>
</feature>
<name>A0A7W7S6Z7_9ACTN</name>
<evidence type="ECO:0000256" key="3">
    <source>
        <dbReference type="ARBA" id="ARBA00022801"/>
    </source>
</evidence>
<comment type="similarity">
    <text evidence="1 5">Belongs to the peptidase S8 family.</text>
</comment>
<keyword evidence="2 5" id="KW-0645">Protease</keyword>
<dbReference type="PANTHER" id="PTHR43806">
    <property type="entry name" value="PEPTIDASE S8"/>
    <property type="match status" value="1"/>
</dbReference>
<dbReference type="CDD" id="cd07487">
    <property type="entry name" value="Peptidases_S8_1"/>
    <property type="match status" value="1"/>
</dbReference>
<evidence type="ECO:0000256" key="5">
    <source>
        <dbReference type="PROSITE-ProRule" id="PRU01240"/>
    </source>
</evidence>
<accession>A0A7W7S6Z7</accession>
<keyword evidence="8" id="KW-1185">Reference proteome</keyword>
<gene>
    <name evidence="7" type="ORF">F4556_000544</name>
</gene>
<dbReference type="InterPro" id="IPR015500">
    <property type="entry name" value="Peptidase_S8_subtilisin-rel"/>
</dbReference>
<dbReference type="PROSITE" id="PS00138">
    <property type="entry name" value="SUBTILASE_SER"/>
    <property type="match status" value="1"/>
</dbReference>
<dbReference type="EMBL" id="JACHJR010000001">
    <property type="protein sequence ID" value="MBB4945009.1"/>
    <property type="molecule type" value="Genomic_DNA"/>
</dbReference>
<protein>
    <submittedName>
        <fullName evidence="7">Subtilisin family serine protease</fullName>
    </submittedName>
</protein>
<dbReference type="SUPFAM" id="SSF52743">
    <property type="entry name" value="Subtilisin-like"/>
    <property type="match status" value="1"/>
</dbReference>
<dbReference type="InterPro" id="IPR036852">
    <property type="entry name" value="Peptidase_S8/S53_dom_sf"/>
</dbReference>
<dbReference type="PRINTS" id="PR00723">
    <property type="entry name" value="SUBTILISIN"/>
</dbReference>
<dbReference type="InterPro" id="IPR023828">
    <property type="entry name" value="Peptidase_S8_Ser-AS"/>
</dbReference>
<dbReference type="InterPro" id="IPR000209">
    <property type="entry name" value="Peptidase_S8/S53_dom"/>
</dbReference>
<evidence type="ECO:0000313" key="7">
    <source>
        <dbReference type="EMBL" id="MBB4945009.1"/>
    </source>
</evidence>
<evidence type="ECO:0000256" key="1">
    <source>
        <dbReference type="ARBA" id="ARBA00011073"/>
    </source>
</evidence>
<sequence length="510" mass="54568">MPTPADHAPEKPWAARPGVTRDAVSPVLGIDVPPEVRRLTVPVLSGNRSPVLVEVDLTRDPDTEVTRTALLKLFTVTFPRHPKPVPVAASYLRCLLSPVDIQRLLDLDRAGKGKPTIFRVWPDYTLDAHIDRSVATIKADAVSRAYAATGRGIVWAVLDSGIDEHHPHFATGTLEGRVKPLHRDFTDLVARDQSAAPADSPLTDPVGHGTHVAGIIAGELPDDTQPLIGRTERQPDGLPHWTTRELNEDHTLAGIAPRAQLVSLKVLALDGENLITSSSAVIKALYYIRETVNTGGQLLVIHGANLSFGCTWDARDYACGQSPLCREVNLLSASGVVVVVSAGNDGFSNRTPNEGGAANRAVLASISDPGNAADAITVGSTHRDRPHEYGVTYSSSKGPTLDGRLKPDLLAPGERIASCATGEMRKAMAPVFPAKVDPSTITTYVEESGTSMAAPHVSGAIAAFLSVRQEFVGRPREIKELFCANATSLGRDRYLEGHGLLDLMRVMSNV</sequence>
<dbReference type="PROSITE" id="PS00137">
    <property type="entry name" value="SUBTILASE_HIS"/>
    <property type="match status" value="1"/>
</dbReference>
<evidence type="ECO:0000256" key="2">
    <source>
        <dbReference type="ARBA" id="ARBA00022670"/>
    </source>
</evidence>
<dbReference type="InterPro" id="IPR022398">
    <property type="entry name" value="Peptidase_S8_His-AS"/>
</dbReference>
<dbReference type="PROSITE" id="PS51892">
    <property type="entry name" value="SUBTILASE"/>
    <property type="match status" value="1"/>
</dbReference>
<keyword evidence="4 5" id="KW-0720">Serine protease</keyword>
<reference evidence="7 8" key="1">
    <citation type="submission" date="2020-08" db="EMBL/GenBank/DDBJ databases">
        <title>Sequencing the genomes of 1000 actinobacteria strains.</title>
        <authorList>
            <person name="Klenk H.-P."/>
        </authorList>
    </citation>
    <scope>NUCLEOTIDE SEQUENCE [LARGE SCALE GENOMIC DNA]</scope>
    <source>
        <strain evidence="7 8">DSM 44786</strain>
    </source>
</reference>
<evidence type="ECO:0000256" key="4">
    <source>
        <dbReference type="ARBA" id="ARBA00022825"/>
    </source>
</evidence>
<feature type="active site" description="Charge relay system" evidence="5">
    <location>
        <position position="159"/>
    </location>
</feature>
<dbReference type="Proteomes" id="UP000573327">
    <property type="component" value="Unassembled WGS sequence"/>
</dbReference>
<keyword evidence="3 5" id="KW-0378">Hydrolase</keyword>
<proteinExistence type="inferred from homology"/>
<organism evidence="7 8">
    <name type="scientific">Kitasatospora gansuensis</name>
    <dbReference type="NCBI Taxonomy" id="258050"/>
    <lineage>
        <taxon>Bacteria</taxon>
        <taxon>Bacillati</taxon>
        <taxon>Actinomycetota</taxon>
        <taxon>Actinomycetes</taxon>
        <taxon>Kitasatosporales</taxon>
        <taxon>Streptomycetaceae</taxon>
        <taxon>Kitasatospora</taxon>
    </lineage>
</organism>
<dbReference type="GO" id="GO:0006508">
    <property type="term" value="P:proteolysis"/>
    <property type="evidence" value="ECO:0007669"/>
    <property type="project" value="UniProtKB-KW"/>
</dbReference>
<dbReference type="PANTHER" id="PTHR43806:SF11">
    <property type="entry name" value="CEREVISIN-RELATED"/>
    <property type="match status" value="1"/>
</dbReference>
<comment type="caution">
    <text evidence="7">The sequence shown here is derived from an EMBL/GenBank/DDBJ whole genome shotgun (WGS) entry which is preliminary data.</text>
</comment>
<dbReference type="Pfam" id="PF00082">
    <property type="entry name" value="Peptidase_S8"/>
    <property type="match status" value="1"/>
</dbReference>